<name>A0A1G1VFL8_9BACT</name>
<organism evidence="1 2">
    <name type="scientific">Candidatus Blackburnbacteria bacterium RIFCSPLOWO2_01_FULL_40_20</name>
    <dbReference type="NCBI Taxonomy" id="1797519"/>
    <lineage>
        <taxon>Bacteria</taxon>
        <taxon>Candidatus Blackburniibacteriota</taxon>
    </lineage>
</organism>
<dbReference type="InterPro" id="IPR007460">
    <property type="entry name" value="BrnT_toxin"/>
</dbReference>
<proteinExistence type="predicted"/>
<evidence type="ECO:0000313" key="2">
    <source>
        <dbReference type="Proteomes" id="UP000178659"/>
    </source>
</evidence>
<dbReference type="Gene3D" id="3.10.450.530">
    <property type="entry name" value="Ribonuclease toxin, BrnT, of type II toxin-antitoxin system"/>
    <property type="match status" value="1"/>
</dbReference>
<comment type="caution">
    <text evidence="1">The sequence shown here is derived from an EMBL/GenBank/DDBJ whole genome shotgun (WGS) entry which is preliminary data.</text>
</comment>
<accession>A0A1G1VFL8</accession>
<dbReference type="EMBL" id="MHCC01000001">
    <property type="protein sequence ID" value="OGY14218.1"/>
    <property type="molecule type" value="Genomic_DNA"/>
</dbReference>
<reference evidence="1 2" key="1">
    <citation type="journal article" date="2016" name="Nat. Commun.">
        <title>Thousands of microbial genomes shed light on interconnected biogeochemical processes in an aquifer system.</title>
        <authorList>
            <person name="Anantharaman K."/>
            <person name="Brown C.T."/>
            <person name="Hug L.A."/>
            <person name="Sharon I."/>
            <person name="Castelle C.J."/>
            <person name="Probst A.J."/>
            <person name="Thomas B.C."/>
            <person name="Singh A."/>
            <person name="Wilkins M.J."/>
            <person name="Karaoz U."/>
            <person name="Brodie E.L."/>
            <person name="Williams K.H."/>
            <person name="Hubbard S.S."/>
            <person name="Banfield J.F."/>
        </authorList>
    </citation>
    <scope>NUCLEOTIDE SEQUENCE [LARGE SCALE GENOMIC DNA]</scope>
</reference>
<evidence type="ECO:0000313" key="1">
    <source>
        <dbReference type="EMBL" id="OGY14218.1"/>
    </source>
</evidence>
<sequence length="98" mass="11550">MLDLSKIVGFIWDKGNLDKSYKKHGITPKETEEIFLDENLLLVDDVRHSQLEERYIAVGLTTQNKVLFVVFTIRKDKIRIISARKANKKERNQYEQKT</sequence>
<gene>
    <name evidence="1" type="ORF">A3A77_01930</name>
</gene>
<dbReference type="Pfam" id="PF04365">
    <property type="entry name" value="BrnT_toxin"/>
    <property type="match status" value="1"/>
</dbReference>
<protein>
    <recommendedName>
        <fullName evidence="3">BrnT family toxin</fullName>
    </recommendedName>
</protein>
<evidence type="ECO:0008006" key="3">
    <source>
        <dbReference type="Google" id="ProtNLM"/>
    </source>
</evidence>
<dbReference type="Proteomes" id="UP000178659">
    <property type="component" value="Unassembled WGS sequence"/>
</dbReference>
<dbReference type="InterPro" id="IPR038573">
    <property type="entry name" value="BrnT_sf"/>
</dbReference>
<dbReference type="AlphaFoldDB" id="A0A1G1VFL8"/>